<accession>A0ABQ1RNT0</accession>
<dbReference type="Pfam" id="PF13196">
    <property type="entry name" value="DUF4012"/>
    <property type="match status" value="1"/>
</dbReference>
<dbReference type="RefSeq" id="WP_188436229.1">
    <property type="nucleotide sequence ID" value="NZ_BMCM01000002.1"/>
</dbReference>
<sequence length="595" mass="63337">MTTRAELRAEKTRRPLLRSFRFWIPVGILLLLLVLAVAGGVVGKRLYDQAMDVRGHLVNAVAEVKEVQRAITAGDLESASTASDRLTAQTEAAVAGSSGRLWTFASSTPFIGGNLTAVRQIAVTTNQLASDVVAPASTISLEAFRPQEGRINLEAITGIAALIDQIETGIDDAVVSLERIDRGGLVDQVSSGIDQLDGALAEVQPMIQPVRDIVEVLPNALGADGPRNYLLMFQGNSEARSLGGNAAIFIVLRAENGGLSIVDEIASQQFHNAPSTPVTELDPEAVNIFGDKIGRYTADFTMVPDFPEAVRILSAWWEREGFTPFDAVLSFDPVALSYLLSATGPVQLPTGDTLSSDNAVSLLLNEAYFRYSDPIEQNVFFGAAASGVFNAVTSGTFDPVKFVAALTRAADEGRLLYWTTNARETELVQGSRMEGVLPADNKGQTALGVYVNDNTGSKMSYYLDLSIDACRAEDSVTAEATLSSNITAEQAAALPRYISGPYFTPGDISTYVVLYGPVGTSVTDVTIDGAPAHILASGSHLGRPVVKVEIANNLVSSHTLSLTYSGLSSNDGPLTVWNTPLTRPTNTEISQSCDE</sequence>
<dbReference type="Proteomes" id="UP000629365">
    <property type="component" value="Unassembled WGS sequence"/>
</dbReference>
<protein>
    <recommendedName>
        <fullName evidence="4">DUF4012 domain-containing protein</fullName>
    </recommendedName>
</protein>
<dbReference type="InterPro" id="IPR025101">
    <property type="entry name" value="DUF4012"/>
</dbReference>
<evidence type="ECO:0008006" key="4">
    <source>
        <dbReference type="Google" id="ProtNLM"/>
    </source>
</evidence>
<keyword evidence="3" id="KW-1185">Reference proteome</keyword>
<keyword evidence="1" id="KW-0472">Membrane</keyword>
<name>A0ABQ1RNT0_9MICO</name>
<reference evidence="3" key="1">
    <citation type="journal article" date="2019" name="Int. J. Syst. Evol. Microbiol.">
        <title>The Global Catalogue of Microorganisms (GCM) 10K type strain sequencing project: providing services to taxonomists for standard genome sequencing and annotation.</title>
        <authorList>
            <consortium name="The Broad Institute Genomics Platform"/>
            <consortium name="The Broad Institute Genome Sequencing Center for Infectious Disease"/>
            <person name="Wu L."/>
            <person name="Ma J."/>
        </authorList>
    </citation>
    <scope>NUCLEOTIDE SEQUENCE [LARGE SCALE GENOMIC DNA]</scope>
    <source>
        <strain evidence="3">CCM 7640</strain>
    </source>
</reference>
<evidence type="ECO:0000313" key="2">
    <source>
        <dbReference type="EMBL" id="GGD75370.1"/>
    </source>
</evidence>
<dbReference type="EMBL" id="BMCM01000002">
    <property type="protein sequence ID" value="GGD75370.1"/>
    <property type="molecule type" value="Genomic_DNA"/>
</dbReference>
<evidence type="ECO:0000256" key="1">
    <source>
        <dbReference type="SAM" id="Phobius"/>
    </source>
</evidence>
<organism evidence="2 3">
    <name type="scientific">Microbacterium murale</name>
    <dbReference type="NCBI Taxonomy" id="1081040"/>
    <lineage>
        <taxon>Bacteria</taxon>
        <taxon>Bacillati</taxon>
        <taxon>Actinomycetota</taxon>
        <taxon>Actinomycetes</taxon>
        <taxon>Micrococcales</taxon>
        <taxon>Microbacteriaceae</taxon>
        <taxon>Microbacterium</taxon>
    </lineage>
</organism>
<evidence type="ECO:0000313" key="3">
    <source>
        <dbReference type="Proteomes" id="UP000629365"/>
    </source>
</evidence>
<keyword evidence="1" id="KW-1133">Transmembrane helix</keyword>
<proteinExistence type="predicted"/>
<comment type="caution">
    <text evidence="2">The sequence shown here is derived from an EMBL/GenBank/DDBJ whole genome shotgun (WGS) entry which is preliminary data.</text>
</comment>
<feature type="transmembrane region" description="Helical" evidence="1">
    <location>
        <begin position="20"/>
        <end position="42"/>
    </location>
</feature>
<gene>
    <name evidence="2" type="ORF">GCM10007269_18020</name>
</gene>
<keyword evidence="1" id="KW-0812">Transmembrane</keyword>